<comment type="function">
    <text evidence="6">GTPase that associates with the 50S ribosomal subunit and may have a role during protein synthesis or ribosome biogenesis.</text>
</comment>
<evidence type="ECO:0000256" key="2">
    <source>
        <dbReference type="ARBA" id="ARBA00022723"/>
    </source>
</evidence>
<dbReference type="GO" id="GO:0005737">
    <property type="term" value="C:cytoplasm"/>
    <property type="evidence" value="ECO:0007669"/>
    <property type="project" value="UniProtKB-SubCell"/>
</dbReference>
<dbReference type="Gene3D" id="6.10.250.2860">
    <property type="match status" value="1"/>
</dbReference>
<dbReference type="InterPro" id="IPR032305">
    <property type="entry name" value="GTP-bd_M"/>
</dbReference>
<evidence type="ECO:0000313" key="9">
    <source>
        <dbReference type="EMBL" id="QJA06870.1"/>
    </source>
</evidence>
<evidence type="ECO:0000256" key="3">
    <source>
        <dbReference type="ARBA" id="ARBA00022741"/>
    </source>
</evidence>
<feature type="domain" description="Hflx-type G" evidence="8">
    <location>
        <begin position="379"/>
        <end position="543"/>
    </location>
</feature>
<dbReference type="InterPro" id="IPR042108">
    <property type="entry name" value="GTPase_HflX_N_sf"/>
</dbReference>
<organism evidence="9 10">
    <name type="scientific">Thermosulfurimonas marina</name>
    <dbReference type="NCBI Taxonomy" id="2047767"/>
    <lineage>
        <taxon>Bacteria</taxon>
        <taxon>Pseudomonadati</taxon>
        <taxon>Thermodesulfobacteriota</taxon>
        <taxon>Thermodesulfobacteria</taxon>
        <taxon>Thermodesulfobacteriales</taxon>
        <taxon>Thermodesulfobacteriaceae</taxon>
        <taxon>Thermosulfurimonas</taxon>
    </lineage>
</organism>
<dbReference type="InterPro" id="IPR027417">
    <property type="entry name" value="P-loop_NTPase"/>
</dbReference>
<dbReference type="GO" id="GO:0005525">
    <property type="term" value="F:GTP binding"/>
    <property type="evidence" value="ECO:0007669"/>
    <property type="project" value="UniProtKB-UniRule"/>
</dbReference>
<reference evidence="9 10" key="1">
    <citation type="submission" date="2019-08" db="EMBL/GenBank/DDBJ databases">
        <title>Complete genome sequence of Thermosulfurimonas marina SU872T, an anaerobic thermophilic chemolithoautotrophic bacterium isolated from a shallow marine hydrothermal vent.</title>
        <authorList>
            <person name="Allioux M."/>
            <person name="Jebbar M."/>
            <person name="Slobodkina G."/>
            <person name="Slobodkin A."/>
            <person name="Moalic Y."/>
            <person name="Frolova A."/>
            <person name="Shao Z."/>
            <person name="Alain K."/>
        </authorList>
    </citation>
    <scope>NUCLEOTIDE SEQUENCE [LARGE SCALE GENOMIC DNA]</scope>
    <source>
        <strain evidence="9 10">SU872</strain>
    </source>
</reference>
<dbReference type="PANTHER" id="PTHR10229">
    <property type="entry name" value="GTP-BINDING PROTEIN HFLX"/>
    <property type="match status" value="1"/>
</dbReference>
<dbReference type="Gene3D" id="3.40.50.300">
    <property type="entry name" value="P-loop containing nucleotide triphosphate hydrolases"/>
    <property type="match status" value="1"/>
</dbReference>
<keyword evidence="1 6" id="KW-0963">Cytoplasm</keyword>
<dbReference type="PANTHER" id="PTHR10229:SF0">
    <property type="entry name" value="GTP-BINDING PROTEIN 6-RELATED"/>
    <property type="match status" value="1"/>
</dbReference>
<protein>
    <recommendedName>
        <fullName evidence="6">GTPase HflX</fullName>
    </recommendedName>
    <alternativeName>
        <fullName evidence="6">GTP-binding protein HflX</fullName>
    </alternativeName>
</protein>
<feature type="coiled-coil region" evidence="7">
    <location>
        <begin position="338"/>
        <end position="365"/>
    </location>
</feature>
<dbReference type="InterPro" id="IPR006073">
    <property type="entry name" value="GTP-bd"/>
</dbReference>
<dbReference type="GO" id="GO:0046872">
    <property type="term" value="F:metal ion binding"/>
    <property type="evidence" value="ECO:0007669"/>
    <property type="project" value="UniProtKB-KW"/>
</dbReference>
<keyword evidence="3 6" id="KW-0547">Nucleotide-binding</keyword>
<dbReference type="Pfam" id="PF13167">
    <property type="entry name" value="GTP-bdg_N"/>
    <property type="match status" value="1"/>
</dbReference>
<dbReference type="Proteomes" id="UP000501253">
    <property type="component" value="Chromosome"/>
</dbReference>
<keyword evidence="10" id="KW-1185">Reference proteome</keyword>
<keyword evidence="2" id="KW-0479">Metal-binding</keyword>
<comment type="subcellular location">
    <subcellularLocation>
        <location evidence="6">Cytoplasm</location>
    </subcellularLocation>
    <text evidence="6">May associate with membranes.</text>
</comment>
<evidence type="ECO:0000256" key="1">
    <source>
        <dbReference type="ARBA" id="ARBA00022490"/>
    </source>
</evidence>
<evidence type="ECO:0000256" key="6">
    <source>
        <dbReference type="HAMAP-Rule" id="MF_00900"/>
    </source>
</evidence>
<dbReference type="Pfam" id="PF01926">
    <property type="entry name" value="MMR_HSR1"/>
    <property type="match status" value="1"/>
</dbReference>
<dbReference type="GO" id="GO:0043022">
    <property type="term" value="F:ribosome binding"/>
    <property type="evidence" value="ECO:0007669"/>
    <property type="project" value="TreeGrafter"/>
</dbReference>
<dbReference type="SUPFAM" id="SSF52540">
    <property type="entry name" value="P-loop containing nucleoside triphosphate hydrolases"/>
    <property type="match status" value="1"/>
</dbReference>
<dbReference type="CDD" id="cd01878">
    <property type="entry name" value="HflX"/>
    <property type="match status" value="1"/>
</dbReference>
<dbReference type="FunFam" id="3.40.50.11060:FF:000001">
    <property type="entry name" value="GTPase HflX"/>
    <property type="match status" value="1"/>
</dbReference>
<evidence type="ECO:0000313" key="10">
    <source>
        <dbReference type="Proteomes" id="UP000501253"/>
    </source>
</evidence>
<sequence length="545" mass="62440">MSKTVYGQTTGLSPSQLRALERLYRRRVPPDYLVTHELCRELAHLSKELNRQIGLLLNRRGEVEYVILGDYHRIVIPELERPRKAPGRLLGLRCLHTHLSHPGLDQDDLLDLAFLRLDTMTALEVQPEGLPGRLYTAYLLPRKEGNGYYGFLEPLFPWELRGDFRDLVESLEEELERQRPLKEVSDREDRALLVGVYEGPRFLAEDRLAELRELARTAGVAVVGEVLQRRSSPDPRYVVGKGKLSEIIIQAMQTSANLLIFDRELSPSQVRALTEITDLRVIDRTQLILDIFAQRARSREGKIQVEMAQLRYMLPRLRAKDDAFSRLTGGIGGRGPGETKLEVDRRRIRERMARLERELKAISSQRALRRKRRRRQGLPVVALIGYTNAGKTTLLNTLSREEFLAEDKLFATLDPATRRVRLPDGQVVLFTDTVGFIRDLPADLKRAFRATLEELYEADLLLHLVDASHPSYEEHLEAVESLLEEMDLLRTPRLLVFNKIDRLSPEEVLALRNRFRAEAISAINPETLPPLLSRIASFLDSQRPA</sequence>
<dbReference type="KEGG" id="tmai:FVE67_08740"/>
<dbReference type="InterPro" id="IPR016496">
    <property type="entry name" value="GTPase_HflX"/>
</dbReference>
<evidence type="ECO:0000256" key="7">
    <source>
        <dbReference type="SAM" id="Coils"/>
    </source>
</evidence>
<keyword evidence="7" id="KW-0175">Coiled coil</keyword>
<dbReference type="PRINTS" id="PR00326">
    <property type="entry name" value="GTP1OBG"/>
</dbReference>
<evidence type="ECO:0000256" key="5">
    <source>
        <dbReference type="ARBA" id="ARBA00023134"/>
    </source>
</evidence>
<dbReference type="EMBL" id="CP042909">
    <property type="protein sequence ID" value="QJA06870.1"/>
    <property type="molecule type" value="Genomic_DNA"/>
</dbReference>
<gene>
    <name evidence="6 9" type="primary">hflX</name>
    <name evidence="9" type="ORF">FVE67_08740</name>
</gene>
<evidence type="ECO:0000259" key="8">
    <source>
        <dbReference type="PROSITE" id="PS51705"/>
    </source>
</evidence>
<dbReference type="InterPro" id="IPR030394">
    <property type="entry name" value="G_HFLX_dom"/>
</dbReference>
<dbReference type="GO" id="GO:0003924">
    <property type="term" value="F:GTPase activity"/>
    <property type="evidence" value="ECO:0007669"/>
    <property type="project" value="UniProtKB-UniRule"/>
</dbReference>
<name>A0A6H1WUK7_9BACT</name>
<dbReference type="RefSeq" id="WP_168720219.1">
    <property type="nucleotide sequence ID" value="NZ_CP042909.1"/>
</dbReference>
<evidence type="ECO:0000256" key="4">
    <source>
        <dbReference type="ARBA" id="ARBA00022842"/>
    </source>
</evidence>
<dbReference type="Gene3D" id="3.40.50.11060">
    <property type="entry name" value="GTPase HflX, N-terminal domain"/>
    <property type="match status" value="1"/>
</dbReference>
<keyword evidence="5 6" id="KW-0342">GTP-binding</keyword>
<dbReference type="NCBIfam" id="TIGR03156">
    <property type="entry name" value="GTP_HflX"/>
    <property type="match status" value="1"/>
</dbReference>
<dbReference type="Pfam" id="PF16360">
    <property type="entry name" value="GTP-bdg_M"/>
    <property type="match status" value="1"/>
</dbReference>
<comment type="similarity">
    <text evidence="6">Belongs to the TRAFAC class OBG-HflX-like GTPase superfamily. HflX GTPase family.</text>
</comment>
<dbReference type="AlphaFoldDB" id="A0A6H1WUK7"/>
<dbReference type="HAMAP" id="MF_00900">
    <property type="entry name" value="GTPase_HflX"/>
    <property type="match status" value="1"/>
</dbReference>
<comment type="subunit">
    <text evidence="6">Monomer. Associates with the 50S ribosomal subunit.</text>
</comment>
<dbReference type="PROSITE" id="PS51705">
    <property type="entry name" value="G_HFLX"/>
    <property type="match status" value="1"/>
</dbReference>
<keyword evidence="4" id="KW-0460">Magnesium</keyword>
<proteinExistence type="inferred from homology"/>
<accession>A0A6H1WUK7</accession>
<dbReference type="InterPro" id="IPR025121">
    <property type="entry name" value="GTPase_HflX_N"/>
</dbReference>